<protein>
    <submittedName>
        <fullName evidence="3">Uncharacterized protein</fullName>
    </submittedName>
</protein>
<dbReference type="KEGG" id="kdj:28970271"/>
<dbReference type="AlphaFoldDB" id="A0AAJ8KUF7"/>
<reference evidence="3" key="1">
    <citation type="submission" date="2013-07" db="EMBL/GenBank/DDBJ databases">
        <authorList>
            <consortium name="The Broad Institute Genome Sequencing Platform"/>
            <person name="Cuomo C."/>
            <person name="Litvintseva A."/>
            <person name="Chen Y."/>
            <person name="Heitman J."/>
            <person name="Sun S."/>
            <person name="Springer D."/>
            <person name="Dromer F."/>
            <person name="Young S.K."/>
            <person name="Zeng Q."/>
            <person name="Gargeya S."/>
            <person name="Fitzgerald M."/>
            <person name="Abouelleil A."/>
            <person name="Alvarado L."/>
            <person name="Berlin A.M."/>
            <person name="Chapman S.B."/>
            <person name="Dewar J."/>
            <person name="Goldberg J."/>
            <person name="Griggs A."/>
            <person name="Gujja S."/>
            <person name="Hansen M."/>
            <person name="Howarth C."/>
            <person name="Imamovic A."/>
            <person name="Larimer J."/>
            <person name="McCowan C."/>
            <person name="Murphy C."/>
            <person name="Pearson M."/>
            <person name="Priest M."/>
            <person name="Roberts A."/>
            <person name="Saif S."/>
            <person name="Shea T."/>
            <person name="Sykes S."/>
            <person name="Wortman J."/>
            <person name="Nusbaum C."/>
            <person name="Birren B."/>
        </authorList>
    </citation>
    <scope>NUCLEOTIDE SEQUENCE</scope>
    <source>
        <strain evidence="3">CBS 10117</strain>
    </source>
</reference>
<feature type="transmembrane region" description="Helical" evidence="2">
    <location>
        <begin position="136"/>
        <end position="160"/>
    </location>
</feature>
<proteinExistence type="predicted"/>
<dbReference type="Proteomes" id="UP000078595">
    <property type="component" value="Chromosome 9"/>
</dbReference>
<keyword evidence="2" id="KW-0472">Membrane</keyword>
<feature type="compositionally biased region" description="Polar residues" evidence="1">
    <location>
        <begin position="11"/>
        <end position="20"/>
    </location>
</feature>
<accession>A0AAJ8KUF7</accession>
<feature type="transmembrane region" description="Helical" evidence="2">
    <location>
        <begin position="429"/>
        <end position="448"/>
    </location>
</feature>
<evidence type="ECO:0000313" key="4">
    <source>
        <dbReference type="Proteomes" id="UP000078595"/>
    </source>
</evidence>
<dbReference type="EMBL" id="CP144538">
    <property type="protein sequence ID" value="WWC64559.1"/>
    <property type="molecule type" value="Genomic_DNA"/>
</dbReference>
<keyword evidence="4" id="KW-1185">Reference proteome</keyword>
<feature type="compositionally biased region" description="Acidic residues" evidence="1">
    <location>
        <begin position="316"/>
        <end position="344"/>
    </location>
</feature>
<reference evidence="3" key="2">
    <citation type="submission" date="2024-02" db="EMBL/GenBank/DDBJ databases">
        <title>Comparative genomics of Cryptococcus and Kwoniella reveals pathogenesis evolution and contrasting modes of karyotype evolution via chromosome fusion or intercentromeric recombination.</title>
        <authorList>
            <person name="Coelho M.A."/>
            <person name="David-Palma M."/>
            <person name="Shea T."/>
            <person name="Bowers K."/>
            <person name="McGinley-Smith S."/>
            <person name="Mohammad A.W."/>
            <person name="Gnirke A."/>
            <person name="Yurkov A.M."/>
            <person name="Nowrousian M."/>
            <person name="Sun S."/>
            <person name="Cuomo C.A."/>
            <person name="Heitman J."/>
        </authorList>
    </citation>
    <scope>NUCLEOTIDE SEQUENCE</scope>
    <source>
        <strain evidence="3">CBS 10117</strain>
    </source>
</reference>
<feature type="region of interest" description="Disordered" evidence="1">
    <location>
        <begin position="1"/>
        <end position="59"/>
    </location>
</feature>
<feature type="transmembrane region" description="Helical" evidence="2">
    <location>
        <begin position="180"/>
        <end position="202"/>
    </location>
</feature>
<evidence type="ECO:0000256" key="2">
    <source>
        <dbReference type="SAM" id="Phobius"/>
    </source>
</evidence>
<organism evidence="3 4">
    <name type="scientific">Kwoniella dejecticola CBS 10117</name>
    <dbReference type="NCBI Taxonomy" id="1296121"/>
    <lineage>
        <taxon>Eukaryota</taxon>
        <taxon>Fungi</taxon>
        <taxon>Dikarya</taxon>
        <taxon>Basidiomycota</taxon>
        <taxon>Agaricomycotina</taxon>
        <taxon>Tremellomycetes</taxon>
        <taxon>Tremellales</taxon>
        <taxon>Cryptococcaceae</taxon>
        <taxon>Kwoniella</taxon>
    </lineage>
</organism>
<name>A0AAJ8KUF7_9TREE</name>
<sequence>MGVNAVIPAAVQSSLYTQQHPSHRQRDPSPYSEQHIPSSSSRDHQQPVNGNGQSYASVVKSGNGLTIDQLRAESYGSMDLTESPIEETRKTGSGKKKGKDTQSNGDSSFDDGEEEEEEDFGMEPEIPVTWRYMSRLYLLVPIITLLWMISLILLVTFAWPPNKREREAGQQYPHPLLFKPFVIGIFASCTVQTIRVPIWVIVSWLRLSQAQVTFWSTSLHATIHELLRLCTLTLITISPISGFHSSYYLGLGWGSAEVTWGIVQGWEQIELYKEVMRPSSSPQLPSADLESQRPLAPTLSRNGKREGLLSSVSERSDEDDSQAIDDQPLEEEREDNEAEEDEEDLERKVEILERMRSRRDLEEVLGLPFPNIPFPLHLLWRLDTLLLNLGLTLLLSSFYFNSTPIYRHFPSMFLARDGTMVPDTKPHKWLWQVWALVALLHIAISLVWKNVGRVGIGAVTWGGLIVALGSVFAGLGCWGGLV</sequence>
<feature type="region of interest" description="Disordered" evidence="1">
    <location>
        <begin position="76"/>
        <end position="121"/>
    </location>
</feature>
<dbReference type="GeneID" id="28970271"/>
<evidence type="ECO:0000256" key="1">
    <source>
        <dbReference type="SAM" id="MobiDB-lite"/>
    </source>
</evidence>
<feature type="transmembrane region" description="Helical" evidence="2">
    <location>
        <begin position="460"/>
        <end position="481"/>
    </location>
</feature>
<evidence type="ECO:0000313" key="3">
    <source>
        <dbReference type="EMBL" id="WWC64559.1"/>
    </source>
</evidence>
<feature type="transmembrane region" description="Helical" evidence="2">
    <location>
        <begin position="385"/>
        <end position="409"/>
    </location>
</feature>
<keyword evidence="2" id="KW-1133">Transmembrane helix</keyword>
<feature type="region of interest" description="Disordered" evidence="1">
    <location>
        <begin position="282"/>
        <end position="347"/>
    </location>
</feature>
<gene>
    <name evidence="3" type="ORF">I303_107170</name>
</gene>
<feature type="compositionally biased region" description="Acidic residues" evidence="1">
    <location>
        <begin position="108"/>
        <end position="121"/>
    </location>
</feature>
<keyword evidence="2" id="KW-0812">Transmembrane</keyword>
<dbReference type="RefSeq" id="XP_018260855.2">
    <property type="nucleotide sequence ID" value="XM_018409852.2"/>
</dbReference>
<feature type="compositionally biased region" description="Polar residues" evidence="1">
    <location>
        <begin position="31"/>
        <end position="56"/>
    </location>
</feature>